<protein>
    <submittedName>
        <fullName evidence="1">Uncharacterized protein</fullName>
    </submittedName>
</protein>
<reference evidence="1 2" key="1">
    <citation type="journal article" date="2018" name="Mol. Biol. Evol.">
        <title>Broad Genomic Sampling Reveals a Smut Pathogenic Ancestry of the Fungal Clade Ustilaginomycotina.</title>
        <authorList>
            <person name="Kijpornyongpan T."/>
            <person name="Mondo S.J."/>
            <person name="Barry K."/>
            <person name="Sandor L."/>
            <person name="Lee J."/>
            <person name="Lipzen A."/>
            <person name="Pangilinan J."/>
            <person name="LaButti K."/>
            <person name="Hainaut M."/>
            <person name="Henrissat B."/>
            <person name="Grigoriev I.V."/>
            <person name="Spatafora J.W."/>
            <person name="Aime M.C."/>
        </authorList>
    </citation>
    <scope>NUCLEOTIDE SEQUENCE [LARGE SCALE GENOMIC DNA]</scope>
    <source>
        <strain evidence="1 2">SA 807</strain>
    </source>
</reference>
<organism evidence="1 2">
    <name type="scientific">Violaceomyces palustris</name>
    <dbReference type="NCBI Taxonomy" id="1673888"/>
    <lineage>
        <taxon>Eukaryota</taxon>
        <taxon>Fungi</taxon>
        <taxon>Dikarya</taxon>
        <taxon>Basidiomycota</taxon>
        <taxon>Ustilaginomycotina</taxon>
        <taxon>Ustilaginomycetes</taxon>
        <taxon>Violaceomycetales</taxon>
        <taxon>Violaceomycetaceae</taxon>
        <taxon>Violaceomyces</taxon>
    </lineage>
</organism>
<keyword evidence="2" id="KW-1185">Reference proteome</keyword>
<proteinExistence type="predicted"/>
<accession>A0ACD0P1L5</accession>
<gene>
    <name evidence="1" type="ORF">IE53DRAFT_361215</name>
</gene>
<dbReference type="EMBL" id="KZ819809">
    <property type="protein sequence ID" value="PWN51912.1"/>
    <property type="molecule type" value="Genomic_DNA"/>
</dbReference>
<evidence type="ECO:0000313" key="1">
    <source>
        <dbReference type="EMBL" id="PWN51912.1"/>
    </source>
</evidence>
<evidence type="ECO:0000313" key="2">
    <source>
        <dbReference type="Proteomes" id="UP000245626"/>
    </source>
</evidence>
<dbReference type="Proteomes" id="UP000245626">
    <property type="component" value="Unassembled WGS sequence"/>
</dbReference>
<sequence length="148" mass="17279">MQAKTAEILISQSLISFNEYILEGSAIAHNENSELSKNFKLTMVEYRDEANKRKIMYVNPFSRKLLHLMKMNDEIRKLDARIIYELTDNNLDMWYNFSKNDKISYPFIDFSGIRRDGDNDSFDILKDGDKAIADFDDWMSNEASSSHS</sequence>
<name>A0ACD0P1L5_9BASI</name>